<dbReference type="EMBL" id="CM042015">
    <property type="protein sequence ID" value="KAI3710667.1"/>
    <property type="molecule type" value="Genomic_DNA"/>
</dbReference>
<name>A0ACB9ALE0_CICIN</name>
<accession>A0ACB9ALE0</accession>
<dbReference type="Proteomes" id="UP001055811">
    <property type="component" value="Linkage Group LG07"/>
</dbReference>
<evidence type="ECO:0000313" key="1">
    <source>
        <dbReference type="EMBL" id="KAI3710667.1"/>
    </source>
</evidence>
<organism evidence="1 2">
    <name type="scientific">Cichorium intybus</name>
    <name type="common">Chicory</name>
    <dbReference type="NCBI Taxonomy" id="13427"/>
    <lineage>
        <taxon>Eukaryota</taxon>
        <taxon>Viridiplantae</taxon>
        <taxon>Streptophyta</taxon>
        <taxon>Embryophyta</taxon>
        <taxon>Tracheophyta</taxon>
        <taxon>Spermatophyta</taxon>
        <taxon>Magnoliopsida</taxon>
        <taxon>eudicotyledons</taxon>
        <taxon>Gunneridae</taxon>
        <taxon>Pentapetalae</taxon>
        <taxon>asterids</taxon>
        <taxon>campanulids</taxon>
        <taxon>Asterales</taxon>
        <taxon>Asteraceae</taxon>
        <taxon>Cichorioideae</taxon>
        <taxon>Cichorieae</taxon>
        <taxon>Cichoriinae</taxon>
        <taxon>Cichorium</taxon>
    </lineage>
</organism>
<reference evidence="1 2" key="2">
    <citation type="journal article" date="2022" name="Mol. Ecol. Resour.">
        <title>The genomes of chicory, endive, great burdock and yacon provide insights into Asteraceae paleo-polyploidization history and plant inulin production.</title>
        <authorList>
            <person name="Fan W."/>
            <person name="Wang S."/>
            <person name="Wang H."/>
            <person name="Wang A."/>
            <person name="Jiang F."/>
            <person name="Liu H."/>
            <person name="Zhao H."/>
            <person name="Xu D."/>
            <person name="Zhang Y."/>
        </authorList>
    </citation>
    <scope>NUCLEOTIDE SEQUENCE [LARGE SCALE GENOMIC DNA]</scope>
    <source>
        <strain evidence="2">cv. Punajuju</strain>
        <tissue evidence="1">Leaves</tissue>
    </source>
</reference>
<proteinExistence type="predicted"/>
<gene>
    <name evidence="1" type="ORF">L2E82_40456</name>
</gene>
<comment type="caution">
    <text evidence="1">The sequence shown here is derived from an EMBL/GenBank/DDBJ whole genome shotgun (WGS) entry which is preliminary data.</text>
</comment>
<protein>
    <submittedName>
        <fullName evidence="1">Uncharacterized protein</fullName>
    </submittedName>
</protein>
<reference evidence="2" key="1">
    <citation type="journal article" date="2022" name="Mol. Ecol. Resour.">
        <title>The genomes of chicory, endive, great burdock and yacon provide insights into Asteraceae palaeo-polyploidization history and plant inulin production.</title>
        <authorList>
            <person name="Fan W."/>
            <person name="Wang S."/>
            <person name="Wang H."/>
            <person name="Wang A."/>
            <person name="Jiang F."/>
            <person name="Liu H."/>
            <person name="Zhao H."/>
            <person name="Xu D."/>
            <person name="Zhang Y."/>
        </authorList>
    </citation>
    <scope>NUCLEOTIDE SEQUENCE [LARGE SCALE GENOMIC DNA]</scope>
    <source>
        <strain evidence="2">cv. Punajuju</strain>
    </source>
</reference>
<keyword evidence="2" id="KW-1185">Reference proteome</keyword>
<sequence>MGTFRYLENLCPIYNQVILIAGAPLEDRTTMQNHTPPLHTRLVLRRTWPNRIFALIYACTIVALLYHQTTLLFHTTNTKVSLLMLLADIVLAFMWFTHQGFRMNPIHRKTFPENLPKDETIYPAMDVFICTADPYKEPPMVAVNTALSIMAYDYPTDKLSVYLSDDGGSDLTLFAFMEASQFAKHWLPYCKKNGIMDRCPEAHFSSNYTCFPETPKIKSMYENMKVKVEDAVVSGNVYPHEMWAHVFNHWDATFTRANHPTVLQVLLDGTIDDDVLGNAMPNLIYVSREKRKSTPHRFKAGALNVLLRVSETMTNAPIVLTMDCDMYSNDPKTPLEALCFFMDPSSDDIAFVQYPQLFHGVNKDDLYGAKFKFIFEINMAGVDGLLGASHAGTGCFFRRRAFYGEPSSHTYEQSKTRSQSIKSNEALDRANEVARSDFEAQTEWGSKLGYRYGSLVEDFYTGYRLQCEGWKSVFCSPKRPAFLGDAPMNLHDLLNQTQRWSIGVLDMMFSSHSPINYGFKTLPFLQTLCYLHYAFWPIWFIPLVIYSILPQLALIHSFPIFPKVSDPWFLLYVFAFIGAYCQDFFEFIQSGGTPLGWFNNQRAWMIRSVSSYIFGIIEYTLTKLNIYSSTFNLTNKVVDEEANTRYEKGMMEFGVESPFFYPISIVALVNLLSFIYGIMEIVKYGGLEDLFVQLFLAGFGVLNSWPIYEAMAIRNDKGKMPLKITLRSIVCASMLYLASPLVF</sequence>
<evidence type="ECO:0000313" key="2">
    <source>
        <dbReference type="Proteomes" id="UP001055811"/>
    </source>
</evidence>